<organism evidence="2 3">
    <name type="scientific">Cladophialophora chaetospira</name>
    <dbReference type="NCBI Taxonomy" id="386627"/>
    <lineage>
        <taxon>Eukaryota</taxon>
        <taxon>Fungi</taxon>
        <taxon>Dikarya</taxon>
        <taxon>Ascomycota</taxon>
        <taxon>Pezizomycotina</taxon>
        <taxon>Eurotiomycetes</taxon>
        <taxon>Chaetothyriomycetidae</taxon>
        <taxon>Chaetothyriales</taxon>
        <taxon>Herpotrichiellaceae</taxon>
        <taxon>Cladophialophora</taxon>
    </lineage>
</organism>
<protein>
    <recommendedName>
        <fullName evidence="1">Lipocalin-like domain-containing protein</fullName>
    </recommendedName>
</protein>
<dbReference type="Pfam" id="PF13924">
    <property type="entry name" value="Lipocalin_5"/>
    <property type="match status" value="1"/>
</dbReference>
<name>A0AA39CL65_9EURO</name>
<evidence type="ECO:0000313" key="3">
    <source>
        <dbReference type="Proteomes" id="UP001172673"/>
    </source>
</evidence>
<accession>A0AA39CL65</accession>
<dbReference type="InterPro" id="IPR024311">
    <property type="entry name" value="Lipocalin-like"/>
</dbReference>
<gene>
    <name evidence="2" type="ORF">H2200_003904</name>
</gene>
<comment type="caution">
    <text evidence="2">The sequence shown here is derived from an EMBL/GenBank/DDBJ whole genome shotgun (WGS) entry which is preliminary data.</text>
</comment>
<sequence>MANVFEKHKSKLVGVWSLISAKMYDSEGPDRKLVLKPYGDNPQGKVVVSSSGFLLATLVSPDGLEPVGSDDWALSTDEEVLRVGRSLTTYGGFMTVEEQDDGSLLWHTKVEIGINPNWVGKPQIRVARFRQENGESYMTLNPVKWYTLKDGTKARGEFEWRRIGS</sequence>
<feature type="domain" description="Lipocalin-like" evidence="1">
    <location>
        <begin position="13"/>
        <end position="163"/>
    </location>
</feature>
<reference evidence="2" key="1">
    <citation type="submission" date="2022-10" db="EMBL/GenBank/DDBJ databases">
        <title>Culturing micro-colonial fungi from biological soil crusts in the Mojave desert and describing Neophaeococcomyces mojavensis, and introducing the new genera and species Taxawa tesnikishii.</title>
        <authorList>
            <person name="Kurbessoian T."/>
            <person name="Stajich J.E."/>
        </authorList>
    </citation>
    <scope>NUCLEOTIDE SEQUENCE</scope>
    <source>
        <strain evidence="2">TK_41</strain>
    </source>
</reference>
<dbReference type="Proteomes" id="UP001172673">
    <property type="component" value="Unassembled WGS sequence"/>
</dbReference>
<evidence type="ECO:0000313" key="2">
    <source>
        <dbReference type="EMBL" id="KAJ9612307.1"/>
    </source>
</evidence>
<dbReference type="AlphaFoldDB" id="A0AA39CL65"/>
<proteinExistence type="predicted"/>
<evidence type="ECO:0000259" key="1">
    <source>
        <dbReference type="Pfam" id="PF13924"/>
    </source>
</evidence>
<keyword evidence="3" id="KW-1185">Reference proteome</keyword>
<dbReference type="EMBL" id="JAPDRK010000005">
    <property type="protein sequence ID" value="KAJ9612307.1"/>
    <property type="molecule type" value="Genomic_DNA"/>
</dbReference>